<dbReference type="InParanoid" id="A0A1B7N383"/>
<organism evidence="1 2">
    <name type="scientific">Rhizopogon vinicolor AM-OR11-026</name>
    <dbReference type="NCBI Taxonomy" id="1314800"/>
    <lineage>
        <taxon>Eukaryota</taxon>
        <taxon>Fungi</taxon>
        <taxon>Dikarya</taxon>
        <taxon>Basidiomycota</taxon>
        <taxon>Agaricomycotina</taxon>
        <taxon>Agaricomycetes</taxon>
        <taxon>Agaricomycetidae</taxon>
        <taxon>Boletales</taxon>
        <taxon>Suillineae</taxon>
        <taxon>Rhizopogonaceae</taxon>
        <taxon>Rhizopogon</taxon>
    </lineage>
</organism>
<proteinExistence type="predicted"/>
<sequence>MPILLPTQPTTTFWTVCQARYPFIGTYSFFFNFCHSLNPSFRRHSSIRSATVFNMPITLISFLVILSSTTSPTVFPGRKPSHLALAISGRPVIPSSMSSSCTVVIDKQIIIRAPVTHP</sequence>
<gene>
    <name evidence="1" type="ORF">K503DRAFT_865498</name>
</gene>
<keyword evidence="2" id="KW-1185">Reference proteome</keyword>
<dbReference type="EMBL" id="KV448254">
    <property type="protein sequence ID" value="OAX39303.1"/>
    <property type="molecule type" value="Genomic_DNA"/>
</dbReference>
<dbReference type="Proteomes" id="UP000092154">
    <property type="component" value="Unassembled WGS sequence"/>
</dbReference>
<accession>A0A1B7N383</accession>
<name>A0A1B7N383_9AGAM</name>
<evidence type="ECO:0000313" key="1">
    <source>
        <dbReference type="EMBL" id="OAX39303.1"/>
    </source>
</evidence>
<dbReference type="AlphaFoldDB" id="A0A1B7N383"/>
<dbReference type="OrthoDB" id="2709903at2759"/>
<protein>
    <submittedName>
        <fullName evidence="1">Uncharacterized protein</fullName>
    </submittedName>
</protein>
<feature type="non-terminal residue" evidence="1">
    <location>
        <position position="118"/>
    </location>
</feature>
<evidence type="ECO:0000313" key="2">
    <source>
        <dbReference type="Proteomes" id="UP000092154"/>
    </source>
</evidence>
<reference evidence="1 2" key="1">
    <citation type="submission" date="2016-06" db="EMBL/GenBank/DDBJ databases">
        <title>Comparative genomics of the ectomycorrhizal sister species Rhizopogon vinicolor and Rhizopogon vesiculosus (Basidiomycota: Boletales) reveals a divergence of the mating type B locus.</title>
        <authorList>
            <consortium name="DOE Joint Genome Institute"/>
            <person name="Mujic A.B."/>
            <person name="Kuo A."/>
            <person name="Tritt A."/>
            <person name="Lipzen A."/>
            <person name="Chen C."/>
            <person name="Johnson J."/>
            <person name="Sharma A."/>
            <person name="Barry K."/>
            <person name="Grigoriev I.V."/>
            <person name="Spatafora J.W."/>
        </authorList>
    </citation>
    <scope>NUCLEOTIDE SEQUENCE [LARGE SCALE GENOMIC DNA]</scope>
    <source>
        <strain evidence="1 2">AM-OR11-026</strain>
    </source>
</reference>